<proteinExistence type="predicted"/>
<accession>A0ABU6QXE8</accession>
<evidence type="ECO:0000313" key="2">
    <source>
        <dbReference type="Proteomes" id="UP001341840"/>
    </source>
</evidence>
<gene>
    <name evidence="1" type="ORF">PIB30_098815</name>
</gene>
<dbReference type="Proteomes" id="UP001341840">
    <property type="component" value="Unassembled WGS sequence"/>
</dbReference>
<organism evidence="1 2">
    <name type="scientific">Stylosanthes scabra</name>
    <dbReference type="NCBI Taxonomy" id="79078"/>
    <lineage>
        <taxon>Eukaryota</taxon>
        <taxon>Viridiplantae</taxon>
        <taxon>Streptophyta</taxon>
        <taxon>Embryophyta</taxon>
        <taxon>Tracheophyta</taxon>
        <taxon>Spermatophyta</taxon>
        <taxon>Magnoliopsida</taxon>
        <taxon>eudicotyledons</taxon>
        <taxon>Gunneridae</taxon>
        <taxon>Pentapetalae</taxon>
        <taxon>rosids</taxon>
        <taxon>fabids</taxon>
        <taxon>Fabales</taxon>
        <taxon>Fabaceae</taxon>
        <taxon>Papilionoideae</taxon>
        <taxon>50 kb inversion clade</taxon>
        <taxon>dalbergioids sensu lato</taxon>
        <taxon>Dalbergieae</taxon>
        <taxon>Pterocarpus clade</taxon>
        <taxon>Stylosanthes</taxon>
    </lineage>
</organism>
<comment type="caution">
    <text evidence="1">The sequence shown here is derived from an EMBL/GenBank/DDBJ whole genome shotgun (WGS) entry which is preliminary data.</text>
</comment>
<evidence type="ECO:0000313" key="1">
    <source>
        <dbReference type="EMBL" id="MED6116287.1"/>
    </source>
</evidence>
<name>A0ABU6QXE8_9FABA</name>
<protein>
    <submittedName>
        <fullName evidence="1">Uncharacterized protein</fullName>
    </submittedName>
</protein>
<reference evidence="1 2" key="1">
    <citation type="journal article" date="2023" name="Plants (Basel)">
        <title>Bridging the Gap: Combining Genomics and Transcriptomics Approaches to Understand Stylosanthes scabra, an Orphan Legume from the Brazilian Caatinga.</title>
        <authorList>
            <person name="Ferreira-Neto J.R.C."/>
            <person name="da Silva M.D."/>
            <person name="Binneck E."/>
            <person name="de Melo N.F."/>
            <person name="da Silva R.H."/>
            <person name="de Melo A.L.T.M."/>
            <person name="Pandolfi V."/>
            <person name="Bustamante F.O."/>
            <person name="Brasileiro-Vidal A.C."/>
            <person name="Benko-Iseppon A.M."/>
        </authorList>
    </citation>
    <scope>NUCLEOTIDE SEQUENCE [LARGE SCALE GENOMIC DNA]</scope>
    <source>
        <tissue evidence="1">Leaves</tissue>
    </source>
</reference>
<sequence>MNVLRVTLCESKHHEGAYGANDPAYDNSGLSDVVDDWGVFGLTSRFKGHYIRNIKERNPQ</sequence>
<dbReference type="EMBL" id="JASCZI010002572">
    <property type="protein sequence ID" value="MED6116287.1"/>
    <property type="molecule type" value="Genomic_DNA"/>
</dbReference>
<feature type="non-terminal residue" evidence="1">
    <location>
        <position position="60"/>
    </location>
</feature>
<keyword evidence="2" id="KW-1185">Reference proteome</keyword>